<gene>
    <name evidence="3" type="ORF">FFLO_07109</name>
</gene>
<accession>A0A8K0JE46</accession>
<dbReference type="PANTHER" id="PTHR20974:SF0">
    <property type="entry name" value="UPF0585 PROTEIN CG18661"/>
    <property type="match status" value="1"/>
</dbReference>
<evidence type="ECO:0000256" key="1">
    <source>
        <dbReference type="ARBA" id="ARBA00008308"/>
    </source>
</evidence>
<dbReference type="PANTHER" id="PTHR20974">
    <property type="entry name" value="UPF0585 PROTEIN CG18661"/>
    <property type="match status" value="1"/>
</dbReference>
<evidence type="ECO:0000256" key="2">
    <source>
        <dbReference type="SAM" id="MobiDB-lite"/>
    </source>
</evidence>
<protein>
    <submittedName>
        <fullName evidence="3">Uncharacterized protein</fullName>
    </submittedName>
</protein>
<comment type="caution">
    <text evidence="3">The sequence shown here is derived from an EMBL/GenBank/DDBJ whole genome shotgun (WGS) entry which is preliminary data.</text>
</comment>
<feature type="compositionally biased region" description="Polar residues" evidence="2">
    <location>
        <begin position="1"/>
        <end position="13"/>
    </location>
</feature>
<organism evidence="3 4">
    <name type="scientific">Filobasidium floriforme</name>
    <dbReference type="NCBI Taxonomy" id="5210"/>
    <lineage>
        <taxon>Eukaryota</taxon>
        <taxon>Fungi</taxon>
        <taxon>Dikarya</taxon>
        <taxon>Basidiomycota</taxon>
        <taxon>Agaricomycotina</taxon>
        <taxon>Tremellomycetes</taxon>
        <taxon>Filobasidiales</taxon>
        <taxon>Filobasidiaceae</taxon>
        <taxon>Filobasidium</taxon>
    </lineage>
</organism>
<feature type="compositionally biased region" description="Basic and acidic residues" evidence="2">
    <location>
        <begin position="72"/>
        <end position="84"/>
    </location>
</feature>
<dbReference type="Gene3D" id="3.40.50.150">
    <property type="entry name" value="Vaccinia Virus protein VP39"/>
    <property type="match status" value="1"/>
</dbReference>
<feature type="region of interest" description="Disordered" evidence="2">
    <location>
        <begin position="44"/>
        <end position="86"/>
    </location>
</feature>
<name>A0A8K0JE46_9TREE</name>
<keyword evidence="4" id="KW-1185">Reference proteome</keyword>
<dbReference type="SUPFAM" id="SSF53335">
    <property type="entry name" value="S-adenosyl-L-methionine-dependent methyltransferases"/>
    <property type="match status" value="1"/>
</dbReference>
<dbReference type="InterPro" id="IPR010342">
    <property type="entry name" value="DUF938"/>
</dbReference>
<dbReference type="Pfam" id="PF06080">
    <property type="entry name" value="DUF938"/>
    <property type="match status" value="1"/>
</dbReference>
<dbReference type="EMBL" id="JABELV010000364">
    <property type="protein sequence ID" value="KAG7527262.1"/>
    <property type="molecule type" value="Genomic_DNA"/>
</dbReference>
<evidence type="ECO:0000313" key="4">
    <source>
        <dbReference type="Proteomes" id="UP000812966"/>
    </source>
</evidence>
<evidence type="ECO:0000313" key="3">
    <source>
        <dbReference type="EMBL" id="KAG7527262.1"/>
    </source>
</evidence>
<dbReference type="InterPro" id="IPR029063">
    <property type="entry name" value="SAM-dependent_MTases_sf"/>
</dbReference>
<sequence>MTDPTRSYNNTDYPSIPSVAGSAKKNTQPIIDALRPYIERSLTSTVPVPDERAATGPHGSDPQGLGPQGLGFKEDWTTRPETGHGNKIRPKILELASGTGEHLASYATEWDGVDWVGSERERSETNNILPPVQLDVLNDADWEGVRGRYGRGWGSEDTQEAEHGGFDGMIINNLLHCAPFPVTPSSIFRHATTLLKPAGWISFYGAFRGDDGGFESEGDRKFHERFISLDPTFGLRTIPSIQRIAEENGWRMVERKGMMSGNWMVFFERSI</sequence>
<feature type="region of interest" description="Disordered" evidence="2">
    <location>
        <begin position="1"/>
        <end position="25"/>
    </location>
</feature>
<dbReference type="Proteomes" id="UP000812966">
    <property type="component" value="Unassembled WGS sequence"/>
</dbReference>
<reference evidence="3" key="1">
    <citation type="submission" date="2020-04" db="EMBL/GenBank/DDBJ databases">
        <title>Analysis of mating type loci in Filobasidium floriforme.</title>
        <authorList>
            <person name="Nowrousian M."/>
        </authorList>
    </citation>
    <scope>NUCLEOTIDE SEQUENCE</scope>
    <source>
        <strain evidence="3">CBS 6242</strain>
    </source>
</reference>
<dbReference type="OrthoDB" id="2590586at2759"/>
<comment type="similarity">
    <text evidence="1">Belongs to the UPF0585 family.</text>
</comment>
<proteinExistence type="inferred from homology"/>
<dbReference type="AlphaFoldDB" id="A0A8K0JE46"/>